<dbReference type="InterPro" id="IPR019734">
    <property type="entry name" value="TPR_rpt"/>
</dbReference>
<evidence type="ECO:0000313" key="4">
    <source>
        <dbReference type="Proteomes" id="UP000092714"/>
    </source>
</evidence>
<feature type="transmembrane region" description="Helical" evidence="2">
    <location>
        <begin position="185"/>
        <end position="206"/>
    </location>
</feature>
<dbReference type="AlphaFoldDB" id="A0A1B8RLZ6"/>
<dbReference type="Pfam" id="PF13432">
    <property type="entry name" value="TPR_16"/>
    <property type="match status" value="1"/>
</dbReference>
<keyword evidence="2" id="KW-0472">Membrane</keyword>
<protein>
    <submittedName>
        <fullName evidence="3">Uncharacterized protein</fullName>
    </submittedName>
</protein>
<dbReference type="RefSeq" id="WP_065254768.1">
    <property type="nucleotide sequence ID" value="NZ_JADNCW010000008.1"/>
</dbReference>
<evidence type="ECO:0000256" key="2">
    <source>
        <dbReference type="SAM" id="Phobius"/>
    </source>
</evidence>
<dbReference type="Gene3D" id="1.25.40.10">
    <property type="entry name" value="Tetratricopeptide repeat domain"/>
    <property type="match status" value="3"/>
</dbReference>
<keyword evidence="2" id="KW-0812">Transmembrane</keyword>
<comment type="caution">
    <text evidence="3">The sequence shown here is derived from an EMBL/GenBank/DDBJ whole genome shotgun (WGS) entry which is preliminary data.</text>
</comment>
<keyword evidence="4" id="KW-1185">Reference proteome</keyword>
<evidence type="ECO:0000313" key="3">
    <source>
        <dbReference type="EMBL" id="OBY09796.1"/>
    </source>
</evidence>
<feature type="region of interest" description="Disordered" evidence="1">
    <location>
        <begin position="217"/>
        <end position="237"/>
    </location>
</feature>
<gene>
    <name evidence="3" type="ORF">CP373A1_14105</name>
</gene>
<reference evidence="3 4" key="1">
    <citation type="submission" date="2016-06" db="EMBL/GenBank/DDBJ databases">
        <authorList>
            <person name="Kjaerup R.B."/>
            <person name="Dalgaard T.S."/>
            <person name="Juul-Madsen H.R."/>
        </authorList>
    </citation>
    <scope>NUCLEOTIDE SEQUENCE [LARGE SCALE GENOMIC DNA]</scope>
    <source>
        <strain evidence="3 4">373-A1</strain>
    </source>
</reference>
<dbReference type="EMBL" id="MAPZ01000026">
    <property type="protein sequence ID" value="OBY09796.1"/>
    <property type="molecule type" value="Genomic_DNA"/>
</dbReference>
<feature type="compositionally biased region" description="Basic and acidic residues" evidence="1">
    <location>
        <begin position="227"/>
        <end position="237"/>
    </location>
</feature>
<evidence type="ECO:0000256" key="1">
    <source>
        <dbReference type="SAM" id="MobiDB-lite"/>
    </source>
</evidence>
<accession>A0A1B8RLZ6</accession>
<keyword evidence="2" id="KW-1133">Transmembrane helix</keyword>
<dbReference type="Proteomes" id="UP000092714">
    <property type="component" value="Unassembled WGS sequence"/>
</dbReference>
<dbReference type="eggNOG" id="COG0457">
    <property type="taxonomic scope" value="Bacteria"/>
</dbReference>
<dbReference type="InterPro" id="IPR011990">
    <property type="entry name" value="TPR-like_helical_dom_sf"/>
</dbReference>
<sequence>MKQKNNNKLYSKAIKYYEEGKLEKALLQCEEAISLNLRNSAALNLKGLLLYLKGNLDEAVATWKINWDFNDDKIAKNYIQDSKADYNRVKLFNKGEKHLARLEIDEAIESFMKCRESDFNSLNVNLSLANCYLKKCEYVLSSYYLIKVLEIDRFNNEANNIKKSIESYSNEKVNVANNLLDLKKVIIFIGIILIIIAIPLISSLYASSAKQQENVDKQYFNDNNMNEDTKKEDNKEESSVDFSKIDKYIDEKNYIELHNIISKVRLENLSKEEQVFYYKGKEALEANSADYLYKRGMESYNNKKYESAKSDMNLAYIYGRENYLYPHILFFNAVIEAKLNNVDESIKFYEEYEKLFSKGEYIEEVLYELALMYKEKDINKSIYYAKKLKKSYSKSIYYNKNIQNILELN</sequence>
<dbReference type="SMART" id="SM00028">
    <property type="entry name" value="TPR"/>
    <property type="match status" value="6"/>
</dbReference>
<proteinExistence type="predicted"/>
<name>A0A1B8RLZ6_9CLOT</name>
<dbReference type="OrthoDB" id="1938848at2"/>
<dbReference type="SUPFAM" id="SSF48452">
    <property type="entry name" value="TPR-like"/>
    <property type="match status" value="2"/>
</dbReference>
<organism evidence="3 4">
    <name type="scientific">Clostridium paraputrificum</name>
    <dbReference type="NCBI Taxonomy" id="29363"/>
    <lineage>
        <taxon>Bacteria</taxon>
        <taxon>Bacillati</taxon>
        <taxon>Bacillota</taxon>
        <taxon>Clostridia</taxon>
        <taxon>Eubacteriales</taxon>
        <taxon>Clostridiaceae</taxon>
        <taxon>Clostridium</taxon>
    </lineage>
</organism>